<reference evidence="3" key="2">
    <citation type="submission" date="2020-09" db="EMBL/GenBank/DDBJ databases">
        <authorList>
            <person name="Sun Q."/>
            <person name="Zhou Y."/>
        </authorList>
    </citation>
    <scope>NUCLEOTIDE SEQUENCE</scope>
    <source>
        <strain evidence="3">CGMCC 4.7312</strain>
    </source>
</reference>
<feature type="compositionally biased region" description="Gly residues" evidence="1">
    <location>
        <begin position="460"/>
        <end position="469"/>
    </location>
</feature>
<organism evidence="3 4">
    <name type="scientific">Micromonospora sonchi</name>
    <dbReference type="NCBI Taxonomy" id="1763543"/>
    <lineage>
        <taxon>Bacteria</taxon>
        <taxon>Bacillati</taxon>
        <taxon>Actinomycetota</taxon>
        <taxon>Actinomycetes</taxon>
        <taxon>Micromonosporales</taxon>
        <taxon>Micromonosporaceae</taxon>
        <taxon>Micromonospora</taxon>
    </lineage>
</organism>
<sequence length="592" mass="60813">MACDTFFMHRTVSSVTVALGLLGGTVALAGAAVAAPPPTFSAVSLAAPGVPLAGAGAPLAGLGAPLMAAPKKQCSVDDPRLRELSGLVVTKNGYIVINDSSEQADRKQVFYLSKDCEVIKGVPYSGGGPSDTEDLALSPDRKTLWIADTGDNATSRQRRERVAVWSMPANGSKQPKLHRLSYPDGKPRDAEALLIGDDNLPLIITKVTAGKAEIFTPDGPLKSGDTEPVPMKRLGEFEVPKTDTENPLSTFGRVAITGAARSPDGSRVVLRTYADAFEYDVANGDIVAALTTTTPRVTALADPFGEAIAYSTDGKTFLTVSDAGHLDDQDPVDILSYTPSTEGPKNLTEDPDAAKKSAARSFIDGLTLDDITYLIAAVGVLGALLVGAGIFGILRARKRPVPPGKDRDRDRDGPGPTDKDGGSGPSPDRPRGGTYAGAPAGNVYGGSPDGERSASRSGPVYGGRNGSGGAVSARPAQGSGVYGGGGRPAEGAPGYGGRPGAGRPAGGGGHGGGVYGGGGSGGGRAEPPRGGRAEPPRGGRTEPPRGGRAEPPRRGGPAEPDQRGRRPGRYREDDSEPYGQPHGNYGHRGDRY</sequence>
<dbReference type="AlphaFoldDB" id="A0A917TRD6"/>
<evidence type="ECO:0000313" key="3">
    <source>
        <dbReference type="EMBL" id="GGM34590.1"/>
    </source>
</evidence>
<evidence type="ECO:0000313" key="4">
    <source>
        <dbReference type="Proteomes" id="UP000608890"/>
    </source>
</evidence>
<name>A0A917TRD6_9ACTN</name>
<feature type="compositionally biased region" description="Basic and acidic residues" evidence="1">
    <location>
        <begin position="404"/>
        <end position="421"/>
    </location>
</feature>
<evidence type="ECO:0000256" key="2">
    <source>
        <dbReference type="SAM" id="Phobius"/>
    </source>
</evidence>
<feature type="compositionally biased region" description="Basic and acidic residues" evidence="1">
    <location>
        <begin position="526"/>
        <end position="553"/>
    </location>
</feature>
<proteinExistence type="predicted"/>
<dbReference type="EMBL" id="BMNB01000007">
    <property type="protein sequence ID" value="GGM34590.1"/>
    <property type="molecule type" value="Genomic_DNA"/>
</dbReference>
<keyword evidence="2" id="KW-1133">Transmembrane helix</keyword>
<accession>A0A917TRD6</accession>
<keyword evidence="4" id="KW-1185">Reference proteome</keyword>
<feature type="compositionally biased region" description="Basic and acidic residues" evidence="1">
    <location>
        <begin position="560"/>
        <end position="572"/>
    </location>
</feature>
<dbReference type="SUPFAM" id="SSF75011">
    <property type="entry name" value="3-carboxy-cis,cis-mucoante lactonizing enzyme"/>
    <property type="match status" value="1"/>
</dbReference>
<keyword evidence="2" id="KW-0812">Transmembrane</keyword>
<keyword evidence="2" id="KW-0472">Membrane</keyword>
<protein>
    <submittedName>
        <fullName evidence="3">Uncharacterized protein</fullName>
    </submittedName>
</protein>
<feature type="region of interest" description="Disordered" evidence="1">
    <location>
        <begin position="398"/>
        <end position="592"/>
    </location>
</feature>
<dbReference type="Proteomes" id="UP000608890">
    <property type="component" value="Unassembled WGS sequence"/>
</dbReference>
<feature type="region of interest" description="Disordered" evidence="1">
    <location>
        <begin position="329"/>
        <end position="353"/>
    </location>
</feature>
<feature type="compositionally biased region" description="Gly residues" evidence="1">
    <location>
        <begin position="480"/>
        <end position="524"/>
    </location>
</feature>
<feature type="transmembrane region" description="Helical" evidence="2">
    <location>
        <begin position="371"/>
        <end position="394"/>
    </location>
</feature>
<reference evidence="3" key="1">
    <citation type="journal article" date="2014" name="Int. J. Syst. Evol. Microbiol.">
        <title>Complete genome sequence of Corynebacterium casei LMG S-19264T (=DSM 44701T), isolated from a smear-ripened cheese.</title>
        <authorList>
            <consortium name="US DOE Joint Genome Institute (JGI-PGF)"/>
            <person name="Walter F."/>
            <person name="Albersmeier A."/>
            <person name="Kalinowski J."/>
            <person name="Ruckert C."/>
        </authorList>
    </citation>
    <scope>NUCLEOTIDE SEQUENCE</scope>
    <source>
        <strain evidence="3">CGMCC 4.7312</strain>
    </source>
</reference>
<evidence type="ECO:0000256" key="1">
    <source>
        <dbReference type="SAM" id="MobiDB-lite"/>
    </source>
</evidence>
<gene>
    <name evidence="3" type="ORF">GCM10011608_18840</name>
</gene>
<comment type="caution">
    <text evidence="3">The sequence shown here is derived from an EMBL/GenBank/DDBJ whole genome shotgun (WGS) entry which is preliminary data.</text>
</comment>